<dbReference type="Pfam" id="PF07686">
    <property type="entry name" value="V-set"/>
    <property type="match status" value="1"/>
</dbReference>
<dbReference type="InterPro" id="IPR003599">
    <property type="entry name" value="Ig_sub"/>
</dbReference>
<dbReference type="SUPFAM" id="SSF48726">
    <property type="entry name" value="Immunoglobulin"/>
    <property type="match status" value="1"/>
</dbReference>
<dbReference type="Proteomes" id="UP000324632">
    <property type="component" value="Chromosome 14"/>
</dbReference>
<evidence type="ECO:0000313" key="2">
    <source>
        <dbReference type="EMBL" id="KAA0712393.1"/>
    </source>
</evidence>
<reference evidence="2 3" key="1">
    <citation type="journal article" date="2019" name="Mol. Ecol. Resour.">
        <title>Chromosome-level genome assembly of Triplophysa tibetana, a fish adapted to the harsh high-altitude environment of the Tibetan Plateau.</title>
        <authorList>
            <person name="Yang X."/>
            <person name="Liu H."/>
            <person name="Ma Z."/>
            <person name="Zou Y."/>
            <person name="Zou M."/>
            <person name="Mao Y."/>
            <person name="Li X."/>
            <person name="Wang H."/>
            <person name="Chen T."/>
            <person name="Wang W."/>
            <person name="Yang R."/>
        </authorList>
    </citation>
    <scope>NUCLEOTIDE SEQUENCE [LARGE SCALE GENOMIC DNA]</scope>
    <source>
        <strain evidence="2">TTIB1903HZAU</strain>
        <tissue evidence="2">Muscle</tissue>
    </source>
</reference>
<dbReference type="EMBL" id="SOYY01000014">
    <property type="protein sequence ID" value="KAA0712393.1"/>
    <property type="molecule type" value="Genomic_DNA"/>
</dbReference>
<evidence type="ECO:0000259" key="1">
    <source>
        <dbReference type="SMART" id="SM00409"/>
    </source>
</evidence>
<protein>
    <recommendedName>
        <fullName evidence="1">Immunoglobulin domain-containing protein</fullName>
    </recommendedName>
</protein>
<dbReference type="InterPro" id="IPR036179">
    <property type="entry name" value="Ig-like_dom_sf"/>
</dbReference>
<name>A0A5A9NSF9_9TELE</name>
<sequence>MNEITRKDLFTCYQNVQTLTHQVTELGQHVTINCDLDEVDEVYWLLLNLPNPPVTILRTFLTSQTPFYYDMKFRDKYSLQSKHLIINSVTKDELGVYFCMNTGIFPIFSDGIRLHVIGGDTEQ</sequence>
<dbReference type="InterPro" id="IPR013106">
    <property type="entry name" value="Ig_V-set"/>
</dbReference>
<dbReference type="Gene3D" id="2.60.40.10">
    <property type="entry name" value="Immunoglobulins"/>
    <property type="match status" value="1"/>
</dbReference>
<dbReference type="SMART" id="SM00409">
    <property type="entry name" value="IG"/>
    <property type="match status" value="1"/>
</dbReference>
<dbReference type="InterPro" id="IPR013783">
    <property type="entry name" value="Ig-like_fold"/>
</dbReference>
<accession>A0A5A9NSF9</accession>
<organism evidence="2 3">
    <name type="scientific">Triplophysa tibetana</name>
    <dbReference type="NCBI Taxonomy" id="1572043"/>
    <lineage>
        <taxon>Eukaryota</taxon>
        <taxon>Metazoa</taxon>
        <taxon>Chordata</taxon>
        <taxon>Craniata</taxon>
        <taxon>Vertebrata</taxon>
        <taxon>Euteleostomi</taxon>
        <taxon>Actinopterygii</taxon>
        <taxon>Neopterygii</taxon>
        <taxon>Teleostei</taxon>
        <taxon>Ostariophysi</taxon>
        <taxon>Cypriniformes</taxon>
        <taxon>Nemacheilidae</taxon>
        <taxon>Triplophysa</taxon>
    </lineage>
</organism>
<gene>
    <name evidence="2" type="ORF">E1301_Tti018221</name>
</gene>
<keyword evidence="3" id="KW-1185">Reference proteome</keyword>
<comment type="caution">
    <text evidence="2">The sequence shown here is derived from an EMBL/GenBank/DDBJ whole genome shotgun (WGS) entry which is preliminary data.</text>
</comment>
<evidence type="ECO:0000313" key="3">
    <source>
        <dbReference type="Proteomes" id="UP000324632"/>
    </source>
</evidence>
<dbReference type="AlphaFoldDB" id="A0A5A9NSF9"/>
<proteinExistence type="predicted"/>
<feature type="domain" description="Immunoglobulin" evidence="1">
    <location>
        <begin position="19"/>
        <end position="117"/>
    </location>
</feature>